<dbReference type="RefSeq" id="WP_025391167.1">
    <property type="nucleotide sequence ID" value="NZ_FMYU01000022.1"/>
</dbReference>
<evidence type="ECO:0000256" key="1">
    <source>
        <dbReference type="ARBA" id="ARBA00004141"/>
    </source>
</evidence>
<sequence length="113" mass="13103">MDKTSLGLEENMEASLSYIMFFISGIFFLIVEKENKFVHFHSLQSTITFLIFFSAQIILMPLIGVPVLNILVDIIRYLLNVLSIIVWLVCMYKAYNHEKYKLPLIGDIVEKIV</sequence>
<keyword evidence="2 5" id="KW-0812">Transmembrane</keyword>
<dbReference type="Pfam" id="PF09685">
    <property type="entry name" value="MamF_MmsF"/>
    <property type="match status" value="1"/>
</dbReference>
<evidence type="ECO:0000313" key="6">
    <source>
        <dbReference type="EMBL" id="SDD08212.1"/>
    </source>
</evidence>
<evidence type="ECO:0000256" key="5">
    <source>
        <dbReference type="SAM" id="Phobius"/>
    </source>
</evidence>
<dbReference type="EMBL" id="FMYU01000022">
    <property type="protein sequence ID" value="SDD08212.1"/>
    <property type="molecule type" value="Genomic_DNA"/>
</dbReference>
<feature type="transmembrane region" description="Helical" evidence="5">
    <location>
        <begin position="43"/>
        <end position="68"/>
    </location>
</feature>
<evidence type="ECO:0000313" key="7">
    <source>
        <dbReference type="Proteomes" id="UP000199411"/>
    </source>
</evidence>
<dbReference type="PANTHER" id="PTHR36460">
    <property type="entry name" value="UPF0132 DOMAIN PROTEIN (AFU_ORTHOLOGUE AFUA_3G10255)"/>
    <property type="match status" value="1"/>
</dbReference>
<gene>
    <name evidence="6" type="ORF">SAMN05660835_01858</name>
</gene>
<proteinExistence type="predicted"/>
<feature type="transmembrane region" description="Helical" evidence="5">
    <location>
        <begin position="12"/>
        <end position="31"/>
    </location>
</feature>
<dbReference type="GO" id="GO:0016020">
    <property type="term" value="C:membrane"/>
    <property type="evidence" value="ECO:0007669"/>
    <property type="project" value="UniProtKB-SubCell"/>
</dbReference>
<comment type="subcellular location">
    <subcellularLocation>
        <location evidence="1">Membrane</location>
        <topology evidence="1">Multi-pass membrane protein</topology>
    </subcellularLocation>
</comment>
<keyword evidence="4 5" id="KW-0472">Membrane</keyword>
<evidence type="ECO:0000256" key="4">
    <source>
        <dbReference type="ARBA" id="ARBA00023136"/>
    </source>
</evidence>
<dbReference type="Proteomes" id="UP000199411">
    <property type="component" value="Unassembled WGS sequence"/>
</dbReference>
<dbReference type="PANTHER" id="PTHR36460:SF1">
    <property type="entry name" value="UPF0132 DOMAIN PROTEIN (AFU_ORTHOLOGUE AFUA_3G10255)"/>
    <property type="match status" value="1"/>
</dbReference>
<dbReference type="OrthoDB" id="5149061at2"/>
<accession>A0A1G6RUA7</accession>
<name>A0A1G6RUA7_9BACT</name>
<evidence type="ECO:0000256" key="3">
    <source>
        <dbReference type="ARBA" id="ARBA00022989"/>
    </source>
</evidence>
<protein>
    <submittedName>
        <fullName evidence="6">Uncharacterized membrane protein</fullName>
    </submittedName>
</protein>
<reference evidence="7" key="1">
    <citation type="submission" date="2016-10" db="EMBL/GenBank/DDBJ databases">
        <authorList>
            <person name="Varghese N."/>
            <person name="Submissions S."/>
        </authorList>
    </citation>
    <scope>NUCLEOTIDE SEQUENCE [LARGE SCALE GENOMIC DNA]</scope>
    <source>
        <strain evidence="7">DSM 8415</strain>
    </source>
</reference>
<dbReference type="InterPro" id="IPR019109">
    <property type="entry name" value="MamF_MmsF"/>
</dbReference>
<organism evidence="6 7">
    <name type="scientific">Desulfurella multipotens</name>
    <dbReference type="NCBI Taxonomy" id="79269"/>
    <lineage>
        <taxon>Bacteria</taxon>
        <taxon>Pseudomonadati</taxon>
        <taxon>Campylobacterota</taxon>
        <taxon>Desulfurellia</taxon>
        <taxon>Desulfurellales</taxon>
        <taxon>Desulfurellaceae</taxon>
        <taxon>Desulfurella</taxon>
    </lineage>
</organism>
<dbReference type="AlphaFoldDB" id="A0A1G6RUA7"/>
<feature type="transmembrane region" description="Helical" evidence="5">
    <location>
        <begin position="74"/>
        <end position="95"/>
    </location>
</feature>
<evidence type="ECO:0000256" key="2">
    <source>
        <dbReference type="ARBA" id="ARBA00022692"/>
    </source>
</evidence>
<keyword evidence="3 5" id="KW-1133">Transmembrane helix</keyword>
<keyword evidence="7" id="KW-1185">Reference proteome</keyword>